<organism evidence="9 10">
    <name type="scientific">Stappia albiluteola</name>
    <dbReference type="NCBI Taxonomy" id="2758565"/>
    <lineage>
        <taxon>Bacteria</taxon>
        <taxon>Pseudomonadati</taxon>
        <taxon>Pseudomonadota</taxon>
        <taxon>Alphaproteobacteria</taxon>
        <taxon>Hyphomicrobiales</taxon>
        <taxon>Stappiaceae</taxon>
        <taxon>Stappia</taxon>
    </lineage>
</organism>
<dbReference type="NCBIfam" id="TIGR00421">
    <property type="entry name" value="ubiX_pad"/>
    <property type="match status" value="1"/>
</dbReference>
<dbReference type="PANTHER" id="PTHR43374:SF1">
    <property type="entry name" value="FLAVIN PRENYLTRANSFERASE PAD1, MITOCHONDRIAL"/>
    <property type="match status" value="1"/>
</dbReference>
<keyword evidence="4 7" id="KW-0808">Transferase</keyword>
<evidence type="ECO:0000256" key="6">
    <source>
        <dbReference type="ARBA" id="ARBA00060793"/>
    </source>
</evidence>
<keyword evidence="3 7" id="KW-0288">FMN</keyword>
<feature type="binding site" evidence="7">
    <location>
        <begin position="87"/>
        <end position="90"/>
    </location>
    <ligand>
        <name>FMN</name>
        <dbReference type="ChEBI" id="CHEBI:58210"/>
    </ligand>
</feature>
<comment type="catalytic activity">
    <reaction evidence="5 7">
        <text>dimethylallyl phosphate + FMNH2 = prenylated FMNH2 + phosphate</text>
        <dbReference type="Rhea" id="RHEA:37743"/>
        <dbReference type="ChEBI" id="CHEBI:43474"/>
        <dbReference type="ChEBI" id="CHEBI:57618"/>
        <dbReference type="ChEBI" id="CHEBI:87467"/>
        <dbReference type="ChEBI" id="CHEBI:88052"/>
        <dbReference type="EC" id="2.5.1.129"/>
    </reaction>
</comment>
<dbReference type="GO" id="GO:0106141">
    <property type="term" value="F:flavin prenyltransferase activity"/>
    <property type="evidence" value="ECO:0007669"/>
    <property type="project" value="UniProtKB-EC"/>
</dbReference>
<keyword evidence="10" id="KW-1185">Reference proteome</keyword>
<comment type="similarity">
    <text evidence="6 7">Belongs to the UbiX/PAD1 family.</text>
</comment>
<comment type="caution">
    <text evidence="7">Lacks conserved residue(s) required for the propagation of feature annotation.</text>
</comment>
<gene>
    <name evidence="7" type="primary">ubiX</name>
    <name evidence="9" type="ORF">H2509_00965</name>
</gene>
<feature type="binding site" evidence="7">
    <location>
        <position position="122"/>
    </location>
    <ligand>
        <name>FMN</name>
        <dbReference type="ChEBI" id="CHEBI:58210"/>
    </ligand>
</feature>
<dbReference type="RefSeq" id="WP_182161383.1">
    <property type="nucleotide sequence ID" value="NZ_JACFXV010000029.1"/>
</dbReference>
<dbReference type="FunFam" id="3.40.50.1950:FF:000001">
    <property type="entry name" value="Flavin prenyltransferase UbiX"/>
    <property type="match status" value="1"/>
</dbReference>
<feature type="domain" description="Flavoprotein" evidence="8">
    <location>
        <begin position="1"/>
        <end position="163"/>
    </location>
</feature>
<dbReference type="EMBL" id="JACFXV010000029">
    <property type="protein sequence ID" value="MBA5775690.1"/>
    <property type="molecule type" value="Genomic_DNA"/>
</dbReference>
<evidence type="ECO:0000256" key="1">
    <source>
        <dbReference type="ARBA" id="ARBA00022602"/>
    </source>
</evidence>
<evidence type="ECO:0000256" key="5">
    <source>
        <dbReference type="ARBA" id="ARBA00050612"/>
    </source>
</evidence>
<reference evidence="9 10" key="1">
    <citation type="submission" date="2020-07" db="EMBL/GenBank/DDBJ databases">
        <title>Stappia sp., F7233, whole genome shotgun sequencing project.</title>
        <authorList>
            <person name="Jiang S."/>
            <person name="Liu Z.W."/>
            <person name="Du Z.J."/>
        </authorList>
    </citation>
    <scope>NUCLEOTIDE SEQUENCE [LARGE SCALE GENOMIC DNA]</scope>
    <source>
        <strain evidence="9 10">F7233</strain>
    </source>
</reference>
<protein>
    <recommendedName>
        <fullName evidence="7">Flavin prenyltransferase UbiX</fullName>
        <ecNumber evidence="7">2.5.1.129</ecNumber>
    </recommendedName>
</protein>
<evidence type="ECO:0000313" key="9">
    <source>
        <dbReference type="EMBL" id="MBA5775690.1"/>
    </source>
</evidence>
<dbReference type="HAMAP" id="MF_01984">
    <property type="entry name" value="ubiX_pad"/>
    <property type="match status" value="1"/>
</dbReference>
<keyword evidence="2 7" id="KW-0285">Flavoprotein</keyword>
<evidence type="ECO:0000256" key="4">
    <source>
        <dbReference type="ARBA" id="ARBA00022679"/>
    </source>
</evidence>
<proteinExistence type="inferred from homology"/>
<dbReference type="Gene3D" id="3.40.50.1950">
    <property type="entry name" value="Flavin prenyltransferase-like"/>
    <property type="match status" value="1"/>
</dbReference>
<dbReference type="Proteomes" id="UP000541109">
    <property type="component" value="Unassembled WGS sequence"/>
</dbReference>
<comment type="function">
    <text evidence="7">Flavin prenyltransferase that catalyzes the synthesis of the prenylated FMN cofactor (prenyl-FMN) for 4-hydroxy-3-polyprenylbenzoic acid decarboxylase UbiD. The prenyltransferase is metal-independent and links a dimethylallyl moiety from dimethylallyl monophosphate (DMAP) to the flavin N5 and C6 atoms of FMN.</text>
</comment>
<dbReference type="SUPFAM" id="SSF52507">
    <property type="entry name" value="Homo-oligomeric flavin-containing Cys decarboxylases, HFCD"/>
    <property type="match status" value="1"/>
</dbReference>
<dbReference type="InterPro" id="IPR003382">
    <property type="entry name" value="Flavoprotein"/>
</dbReference>
<evidence type="ECO:0000256" key="3">
    <source>
        <dbReference type="ARBA" id="ARBA00022643"/>
    </source>
</evidence>
<feature type="binding site" evidence="7">
    <location>
        <position position="35"/>
    </location>
    <ligand>
        <name>FMN</name>
        <dbReference type="ChEBI" id="CHEBI:58210"/>
    </ligand>
</feature>
<accession>A0A839A800</accession>
<evidence type="ECO:0000313" key="10">
    <source>
        <dbReference type="Proteomes" id="UP000541109"/>
    </source>
</evidence>
<evidence type="ECO:0000256" key="7">
    <source>
        <dbReference type="HAMAP-Rule" id="MF_01984"/>
    </source>
</evidence>
<keyword evidence="1 7" id="KW-0637">Prenyltransferase</keyword>
<dbReference type="AlphaFoldDB" id="A0A839A800"/>
<dbReference type="EC" id="2.5.1.129" evidence="7"/>
<name>A0A839A800_9HYPH</name>
<comment type="caution">
    <text evidence="9">The sequence shown here is derived from an EMBL/GenBank/DDBJ whole genome shotgun (WGS) entry which is preliminary data.</text>
</comment>
<evidence type="ECO:0000256" key="2">
    <source>
        <dbReference type="ARBA" id="ARBA00022630"/>
    </source>
</evidence>
<feature type="binding site" evidence="7">
    <location>
        <begin position="9"/>
        <end position="11"/>
    </location>
    <ligand>
        <name>FMN</name>
        <dbReference type="ChEBI" id="CHEBI:58210"/>
    </ligand>
</feature>
<dbReference type="PANTHER" id="PTHR43374">
    <property type="entry name" value="FLAVIN PRENYLTRANSFERASE"/>
    <property type="match status" value="1"/>
</dbReference>
<sequence>MRIVVGATGASGSMLALETLRQLRDAGAETHLVVSASAPVTIAHELGSHGLEQLHDMATAVHEATDIAAPIASGSFDTDGMIVAPCSMRTLSAIAHGFGDGLLTRAADVTLKERRRLVLLPREAPLHEIHLNSMLTLSRMGVVIAPPVPHFYAKPQTIEDAVREIAARALIWLGIDPGERMTRWDGVQSVSGD</sequence>
<dbReference type="GO" id="GO:0016831">
    <property type="term" value="F:carboxy-lyase activity"/>
    <property type="evidence" value="ECO:0007669"/>
    <property type="project" value="TreeGrafter"/>
</dbReference>
<dbReference type="InterPro" id="IPR004507">
    <property type="entry name" value="UbiX-like"/>
</dbReference>
<dbReference type="Pfam" id="PF02441">
    <property type="entry name" value="Flavoprotein"/>
    <property type="match status" value="1"/>
</dbReference>
<dbReference type="InterPro" id="IPR036551">
    <property type="entry name" value="Flavin_trans-like"/>
</dbReference>
<dbReference type="NCBIfam" id="NF004685">
    <property type="entry name" value="PRK06029.1"/>
    <property type="match status" value="1"/>
</dbReference>
<feature type="binding site" evidence="7">
    <location>
        <position position="168"/>
    </location>
    <ligand>
        <name>dimethylallyl phosphate</name>
        <dbReference type="ChEBI" id="CHEBI:88052"/>
    </ligand>
</feature>
<evidence type="ECO:0000259" key="8">
    <source>
        <dbReference type="Pfam" id="PF02441"/>
    </source>
</evidence>
<feature type="binding site" evidence="7">
    <location>
        <position position="152"/>
    </location>
    <ligand>
        <name>dimethylallyl phosphate</name>
        <dbReference type="ChEBI" id="CHEBI:88052"/>
    </ligand>
</feature>